<proteinExistence type="predicted"/>
<accession>A0A917DZ13</accession>
<dbReference type="AlphaFoldDB" id="A0A917DZ13"/>
<gene>
    <name evidence="1" type="ORF">GCM10010990_35040</name>
</gene>
<evidence type="ECO:0000313" key="2">
    <source>
        <dbReference type="Proteomes" id="UP000612349"/>
    </source>
</evidence>
<sequence length="94" mass="9828">MLSPAGAYSCKVEGDVATGHSWSELIEWAPCSELAVSFVTVSSLEDAGQLADLTAEDQLCLRKARQIVLVSTEVSAVAICIAADDDSTVIVIAD</sequence>
<reference evidence="1" key="1">
    <citation type="journal article" date="2014" name="Int. J. Syst. Evol. Microbiol.">
        <title>Complete genome sequence of Corynebacterium casei LMG S-19264T (=DSM 44701T), isolated from a smear-ripened cheese.</title>
        <authorList>
            <consortium name="US DOE Joint Genome Institute (JGI-PGF)"/>
            <person name="Walter F."/>
            <person name="Albersmeier A."/>
            <person name="Kalinowski J."/>
            <person name="Ruckert C."/>
        </authorList>
    </citation>
    <scope>NUCLEOTIDE SEQUENCE</scope>
    <source>
        <strain evidence="1">CGMCC 1.15360</strain>
    </source>
</reference>
<comment type="caution">
    <text evidence="1">The sequence shown here is derived from an EMBL/GenBank/DDBJ whole genome shotgun (WGS) entry which is preliminary data.</text>
</comment>
<dbReference type="Proteomes" id="UP000612349">
    <property type="component" value="Unassembled WGS sequence"/>
</dbReference>
<name>A0A917DZ13_9SPHN</name>
<keyword evidence="2" id="KW-1185">Reference proteome</keyword>
<organism evidence="1 2">
    <name type="scientific">Croceicoccus mobilis</name>
    <dbReference type="NCBI Taxonomy" id="1703339"/>
    <lineage>
        <taxon>Bacteria</taxon>
        <taxon>Pseudomonadati</taxon>
        <taxon>Pseudomonadota</taxon>
        <taxon>Alphaproteobacteria</taxon>
        <taxon>Sphingomonadales</taxon>
        <taxon>Erythrobacteraceae</taxon>
        <taxon>Croceicoccus</taxon>
    </lineage>
</organism>
<dbReference type="EMBL" id="BMIP01000011">
    <property type="protein sequence ID" value="GGD82076.1"/>
    <property type="molecule type" value="Genomic_DNA"/>
</dbReference>
<reference evidence="1" key="2">
    <citation type="submission" date="2020-09" db="EMBL/GenBank/DDBJ databases">
        <authorList>
            <person name="Sun Q."/>
            <person name="Zhou Y."/>
        </authorList>
    </citation>
    <scope>NUCLEOTIDE SEQUENCE</scope>
    <source>
        <strain evidence="1">CGMCC 1.15360</strain>
    </source>
</reference>
<protein>
    <submittedName>
        <fullName evidence="1">Uncharacterized protein</fullName>
    </submittedName>
</protein>
<evidence type="ECO:0000313" key="1">
    <source>
        <dbReference type="EMBL" id="GGD82076.1"/>
    </source>
</evidence>